<dbReference type="AlphaFoldDB" id="A0A9P4NC88"/>
<reference evidence="5" key="1">
    <citation type="journal article" date="2020" name="Stud. Mycol.">
        <title>101 Dothideomycetes genomes: A test case for predicting lifestyles and emergence of pathogens.</title>
        <authorList>
            <person name="Haridas S."/>
            <person name="Albert R."/>
            <person name="Binder M."/>
            <person name="Bloem J."/>
            <person name="LaButti K."/>
            <person name="Salamov A."/>
            <person name="Andreopoulos B."/>
            <person name="Baker S."/>
            <person name="Barry K."/>
            <person name="Bills G."/>
            <person name="Bluhm B."/>
            <person name="Cannon C."/>
            <person name="Castanera R."/>
            <person name="Culley D."/>
            <person name="Daum C."/>
            <person name="Ezra D."/>
            <person name="Gonzalez J."/>
            <person name="Henrissat B."/>
            <person name="Kuo A."/>
            <person name="Liang C."/>
            <person name="Lipzen A."/>
            <person name="Lutzoni F."/>
            <person name="Magnuson J."/>
            <person name="Mondo S."/>
            <person name="Nolan M."/>
            <person name="Ohm R."/>
            <person name="Pangilinan J."/>
            <person name="Park H.-J."/>
            <person name="Ramirez L."/>
            <person name="Alfaro M."/>
            <person name="Sun H."/>
            <person name="Tritt A."/>
            <person name="Yoshinaga Y."/>
            <person name="Zwiers L.-H."/>
            <person name="Turgeon B."/>
            <person name="Goodwin S."/>
            <person name="Spatafora J."/>
            <person name="Crous P."/>
            <person name="Grigoriev I."/>
        </authorList>
    </citation>
    <scope>NUCLEOTIDE SEQUENCE [LARGE SCALE GENOMIC DNA]</scope>
    <source>
        <strain evidence="5">CBS 304.66</strain>
    </source>
</reference>
<feature type="compositionally biased region" description="Basic and acidic residues" evidence="3">
    <location>
        <begin position="226"/>
        <end position="240"/>
    </location>
</feature>
<feature type="compositionally biased region" description="Polar residues" evidence="3">
    <location>
        <begin position="265"/>
        <end position="279"/>
    </location>
</feature>
<name>A0A9P4NC88_9PLEO</name>
<evidence type="ECO:0000256" key="3">
    <source>
        <dbReference type="SAM" id="MobiDB-lite"/>
    </source>
</evidence>
<protein>
    <recommendedName>
        <fullName evidence="6">SPT2 chromatin protein</fullName>
    </recommendedName>
</protein>
<feature type="compositionally biased region" description="Polar residues" evidence="3">
    <location>
        <begin position="109"/>
        <end position="138"/>
    </location>
</feature>
<feature type="compositionally biased region" description="Basic and acidic residues" evidence="3">
    <location>
        <begin position="187"/>
        <end position="209"/>
    </location>
</feature>
<accession>A0A9P4NC88</accession>
<evidence type="ECO:0000256" key="2">
    <source>
        <dbReference type="ARBA" id="ARBA00023054"/>
    </source>
</evidence>
<dbReference type="Proteomes" id="UP000800093">
    <property type="component" value="Unassembled WGS sequence"/>
</dbReference>
<evidence type="ECO:0008006" key="6">
    <source>
        <dbReference type="Google" id="ProtNLM"/>
    </source>
</evidence>
<comment type="caution">
    <text evidence="4">The sequence shown here is derived from an EMBL/GenBank/DDBJ whole genome shotgun (WGS) entry which is preliminary data.</text>
</comment>
<feature type="compositionally biased region" description="Basic and acidic residues" evidence="3">
    <location>
        <begin position="352"/>
        <end position="361"/>
    </location>
</feature>
<sequence>MSLLNNLLSSIDPSAAGQSQPAHARPTQPTSASKPPIQPTAAINGGSPAQPHKRKAEGQPGMSQVKLQRRDGPPQFTGNNGIIRPTPAPDVTKPKTPTQVPSVQYRGTAATSSQVAAKPPVSTTAKPTSSANSQNALNKTAALAPKPTLGSNTTPLAGPMSAKKGSYAAMLARAKEVQQSKPPTPPVKHEPTRILTKKERTALHAEAKAGTKGKKSGLIGPQARPTDIKAEGGTEKRKPVEMGYQGTARPAKKPVDLGYKGTARPATTTAGSNGKTVGSSAAKAKPKPNTGRYGGYARWSEDELEDEEEEEDYESDASSDMEGGFWGVEEEEELALKSAKKEDAEALREEMELKRQKEERKRKLMAMNKAAAAKRKY</sequence>
<feature type="region of interest" description="Disordered" evidence="3">
    <location>
        <begin position="1"/>
        <end position="322"/>
    </location>
</feature>
<dbReference type="OrthoDB" id="5430658at2759"/>
<dbReference type="EMBL" id="ML986579">
    <property type="protein sequence ID" value="KAF2270569.1"/>
    <property type="molecule type" value="Genomic_DNA"/>
</dbReference>
<feature type="region of interest" description="Disordered" evidence="3">
    <location>
        <begin position="352"/>
        <end position="377"/>
    </location>
</feature>
<organism evidence="4 5">
    <name type="scientific">Lojkania enalia</name>
    <dbReference type="NCBI Taxonomy" id="147567"/>
    <lineage>
        <taxon>Eukaryota</taxon>
        <taxon>Fungi</taxon>
        <taxon>Dikarya</taxon>
        <taxon>Ascomycota</taxon>
        <taxon>Pezizomycotina</taxon>
        <taxon>Dothideomycetes</taxon>
        <taxon>Pleosporomycetidae</taxon>
        <taxon>Pleosporales</taxon>
        <taxon>Pleosporales incertae sedis</taxon>
        <taxon>Lojkania</taxon>
    </lineage>
</organism>
<proteinExistence type="inferred from homology"/>
<keyword evidence="5" id="KW-1185">Reference proteome</keyword>
<evidence type="ECO:0000313" key="5">
    <source>
        <dbReference type="Proteomes" id="UP000800093"/>
    </source>
</evidence>
<gene>
    <name evidence="4" type="ORF">CC78DRAFT_563924</name>
</gene>
<keyword evidence="2" id="KW-0175">Coiled coil</keyword>
<dbReference type="SMART" id="SM00784">
    <property type="entry name" value="SPT2"/>
    <property type="match status" value="1"/>
</dbReference>
<evidence type="ECO:0000313" key="4">
    <source>
        <dbReference type="EMBL" id="KAF2270569.1"/>
    </source>
</evidence>
<evidence type="ECO:0000256" key="1">
    <source>
        <dbReference type="ARBA" id="ARBA00006461"/>
    </source>
</evidence>
<dbReference type="InterPro" id="IPR013256">
    <property type="entry name" value="Chromatin_SPT2"/>
</dbReference>
<feature type="compositionally biased region" description="Polar residues" evidence="3">
    <location>
        <begin position="1"/>
        <end position="33"/>
    </location>
</feature>
<feature type="compositionally biased region" description="Acidic residues" evidence="3">
    <location>
        <begin position="302"/>
        <end position="319"/>
    </location>
</feature>
<comment type="similarity">
    <text evidence="1">Belongs to the SPT2 family.</text>
</comment>